<keyword evidence="4" id="KW-0472">Membrane</keyword>
<feature type="transmembrane region" description="Helical" evidence="4">
    <location>
        <begin position="136"/>
        <end position="156"/>
    </location>
</feature>
<dbReference type="AlphaFoldDB" id="A0A318RNI7"/>
<comment type="caution">
    <text evidence="6">The sequence shown here is derived from an EMBL/GenBank/DDBJ whole genome shotgun (WGS) entry which is preliminary data.</text>
</comment>
<keyword evidence="7" id="KW-1185">Reference proteome</keyword>
<feature type="transmembrane region" description="Helical" evidence="4">
    <location>
        <begin position="20"/>
        <end position="41"/>
    </location>
</feature>
<sequence>MNKVIAVSSWWHGLTGPEKFRLYTQLTLQGAIAAVAVIAAVTAVSTPWAAVTIAVSGIAAVMAIQAQHDLATWSPRAFQRWMFPVATGVLIVSWTLCAIVANRIPTETDVDAARATGTYAALLASLSVVSFTRRKWWILIVISIATGLVFGSTPASGLQLTAVIFFVGGFMVITTLATLWGLRIVDELERTRTVEARLRVAEERLRFSRDLHDVVGRSFSAIAVKSELAATLVRASAADRAATEMDEVKALAVESMDQMRELVRGYRGIDLEGEVAGARSLLKAAGCDLAVEGDASKVPGPFHEVAAWAVREGTTNIVKHSAATAATLTLGSGGMSLRNNGAPDASLATDERSGLKGLAERLSAAGARLDTAVTGDGFILEILWENHDSSPTGR</sequence>
<evidence type="ECO:0000313" key="7">
    <source>
        <dbReference type="Proteomes" id="UP000247591"/>
    </source>
</evidence>
<proteinExistence type="predicted"/>
<keyword evidence="1" id="KW-0808">Transferase</keyword>
<evidence type="ECO:0000256" key="1">
    <source>
        <dbReference type="ARBA" id="ARBA00022679"/>
    </source>
</evidence>
<gene>
    <name evidence="6" type="ORF">DFR67_108163</name>
</gene>
<accession>A0A318RNI7</accession>
<dbReference type="PANTHER" id="PTHR24421">
    <property type="entry name" value="NITRATE/NITRITE SENSOR PROTEIN NARX-RELATED"/>
    <property type="match status" value="1"/>
</dbReference>
<evidence type="ECO:0000259" key="5">
    <source>
        <dbReference type="Pfam" id="PF07730"/>
    </source>
</evidence>
<dbReference type="GO" id="GO:0000155">
    <property type="term" value="F:phosphorelay sensor kinase activity"/>
    <property type="evidence" value="ECO:0007669"/>
    <property type="project" value="InterPro"/>
</dbReference>
<dbReference type="InterPro" id="IPR050482">
    <property type="entry name" value="Sensor_HK_TwoCompSys"/>
</dbReference>
<evidence type="ECO:0000256" key="2">
    <source>
        <dbReference type="ARBA" id="ARBA00022777"/>
    </source>
</evidence>
<dbReference type="Gene3D" id="6.10.250.2870">
    <property type="match status" value="1"/>
</dbReference>
<dbReference type="GO" id="GO:0016020">
    <property type="term" value="C:membrane"/>
    <property type="evidence" value="ECO:0007669"/>
    <property type="project" value="InterPro"/>
</dbReference>
<dbReference type="Proteomes" id="UP000247591">
    <property type="component" value="Unassembled WGS sequence"/>
</dbReference>
<reference evidence="6 7" key="1">
    <citation type="submission" date="2018-06" db="EMBL/GenBank/DDBJ databases">
        <title>Genomic Encyclopedia of Type Strains, Phase IV (KMG-IV): sequencing the most valuable type-strain genomes for metagenomic binning, comparative biology and taxonomic classification.</title>
        <authorList>
            <person name="Goeker M."/>
        </authorList>
    </citation>
    <scope>NUCLEOTIDE SEQUENCE [LARGE SCALE GENOMIC DNA]</scope>
    <source>
        <strain evidence="6 7">DSM 45521</strain>
    </source>
</reference>
<protein>
    <submittedName>
        <fullName evidence="6">Two-component system sensor histidine kinase DesK</fullName>
    </submittedName>
</protein>
<dbReference type="PANTHER" id="PTHR24421:SF63">
    <property type="entry name" value="SENSOR HISTIDINE KINASE DESK"/>
    <property type="match status" value="1"/>
</dbReference>
<feature type="transmembrane region" description="Helical" evidence="4">
    <location>
        <begin position="78"/>
        <end position="101"/>
    </location>
</feature>
<keyword evidence="4" id="KW-0812">Transmembrane</keyword>
<name>A0A318RNI7_WILLI</name>
<dbReference type="InterPro" id="IPR011712">
    <property type="entry name" value="Sig_transdc_His_kin_sub3_dim/P"/>
</dbReference>
<feature type="transmembrane region" description="Helical" evidence="4">
    <location>
        <begin position="47"/>
        <end position="66"/>
    </location>
</feature>
<dbReference type="GO" id="GO:0046983">
    <property type="term" value="F:protein dimerization activity"/>
    <property type="evidence" value="ECO:0007669"/>
    <property type="project" value="InterPro"/>
</dbReference>
<evidence type="ECO:0000256" key="3">
    <source>
        <dbReference type="ARBA" id="ARBA00023012"/>
    </source>
</evidence>
<organism evidence="6 7">
    <name type="scientific">Williamsia limnetica</name>
    <dbReference type="NCBI Taxonomy" id="882452"/>
    <lineage>
        <taxon>Bacteria</taxon>
        <taxon>Bacillati</taxon>
        <taxon>Actinomycetota</taxon>
        <taxon>Actinomycetes</taxon>
        <taxon>Mycobacteriales</taxon>
        <taxon>Nocardiaceae</taxon>
        <taxon>Williamsia</taxon>
    </lineage>
</organism>
<evidence type="ECO:0000256" key="4">
    <source>
        <dbReference type="SAM" id="Phobius"/>
    </source>
</evidence>
<feature type="domain" description="Signal transduction histidine kinase subgroup 3 dimerisation and phosphoacceptor" evidence="5">
    <location>
        <begin position="203"/>
        <end position="268"/>
    </location>
</feature>
<keyword evidence="2 6" id="KW-0418">Kinase</keyword>
<feature type="transmembrane region" description="Helical" evidence="4">
    <location>
        <begin position="162"/>
        <end position="182"/>
    </location>
</feature>
<keyword evidence="3" id="KW-0902">Two-component regulatory system</keyword>
<dbReference type="EMBL" id="QJSP01000008">
    <property type="protein sequence ID" value="PYE16412.1"/>
    <property type="molecule type" value="Genomic_DNA"/>
</dbReference>
<evidence type="ECO:0000313" key="6">
    <source>
        <dbReference type="EMBL" id="PYE16412.1"/>
    </source>
</evidence>
<keyword evidence="4" id="KW-1133">Transmembrane helix</keyword>
<dbReference type="Pfam" id="PF07730">
    <property type="entry name" value="HisKA_3"/>
    <property type="match status" value="1"/>
</dbReference>